<dbReference type="Pfam" id="PF02518">
    <property type="entry name" value="HATPase_c"/>
    <property type="match status" value="1"/>
</dbReference>
<evidence type="ECO:0000256" key="7">
    <source>
        <dbReference type="ARBA" id="ARBA00022741"/>
    </source>
</evidence>
<keyword evidence="6" id="KW-0808">Transferase</keyword>
<feature type="transmembrane region" description="Helical" evidence="13">
    <location>
        <begin position="217"/>
        <end position="236"/>
    </location>
</feature>
<feature type="domain" description="Histidine kinase" evidence="14">
    <location>
        <begin position="269"/>
        <end position="483"/>
    </location>
</feature>
<keyword evidence="11 13" id="KW-0472">Membrane</keyword>
<dbReference type="CDD" id="cd00082">
    <property type="entry name" value="HisKA"/>
    <property type="match status" value="1"/>
</dbReference>
<dbReference type="SMART" id="SM00388">
    <property type="entry name" value="HisKA"/>
    <property type="match status" value="1"/>
</dbReference>
<dbReference type="InterPro" id="IPR036097">
    <property type="entry name" value="HisK_dim/P_sf"/>
</dbReference>
<dbReference type="Gene3D" id="1.10.287.130">
    <property type="match status" value="1"/>
</dbReference>
<keyword evidence="5" id="KW-0597">Phosphoprotein</keyword>
<keyword evidence="13" id="KW-0812">Transmembrane</keyword>
<evidence type="ECO:0000259" key="14">
    <source>
        <dbReference type="PROSITE" id="PS50109"/>
    </source>
</evidence>
<dbReference type="SUPFAM" id="SSF47384">
    <property type="entry name" value="Homodimeric domain of signal transducing histidine kinase"/>
    <property type="match status" value="1"/>
</dbReference>
<evidence type="ECO:0000256" key="10">
    <source>
        <dbReference type="ARBA" id="ARBA00023012"/>
    </source>
</evidence>
<dbReference type="GO" id="GO:0000155">
    <property type="term" value="F:phosphorelay sensor kinase activity"/>
    <property type="evidence" value="ECO:0007669"/>
    <property type="project" value="InterPro"/>
</dbReference>
<evidence type="ECO:0000256" key="4">
    <source>
        <dbReference type="ARBA" id="ARBA00022475"/>
    </source>
</evidence>
<evidence type="ECO:0000256" key="1">
    <source>
        <dbReference type="ARBA" id="ARBA00000085"/>
    </source>
</evidence>
<dbReference type="GO" id="GO:0005524">
    <property type="term" value="F:ATP binding"/>
    <property type="evidence" value="ECO:0007669"/>
    <property type="project" value="UniProtKB-KW"/>
</dbReference>
<dbReference type="PROSITE" id="PS50109">
    <property type="entry name" value="HIS_KIN"/>
    <property type="match status" value="1"/>
</dbReference>
<dbReference type="EC" id="2.7.13.3" evidence="3"/>
<accession>A0A069D5W4</accession>
<dbReference type="FunFam" id="3.30.565.10:FF:000023">
    <property type="entry name" value="PAS domain-containing sensor histidine kinase"/>
    <property type="match status" value="1"/>
</dbReference>
<dbReference type="InterPro" id="IPR003594">
    <property type="entry name" value="HATPase_dom"/>
</dbReference>
<dbReference type="SUPFAM" id="SSF55874">
    <property type="entry name" value="ATPase domain of HSP90 chaperone/DNA topoisomerase II/histidine kinase"/>
    <property type="match status" value="1"/>
</dbReference>
<keyword evidence="9" id="KW-0067">ATP-binding</keyword>
<keyword evidence="16" id="KW-1185">Reference proteome</keyword>
<dbReference type="Proteomes" id="UP000027601">
    <property type="component" value="Unassembled WGS sequence"/>
</dbReference>
<dbReference type="InterPro" id="IPR036890">
    <property type="entry name" value="HATPase_C_sf"/>
</dbReference>
<dbReference type="PANTHER" id="PTHR43047:SF72">
    <property type="entry name" value="OSMOSENSING HISTIDINE PROTEIN KINASE SLN1"/>
    <property type="match status" value="1"/>
</dbReference>
<evidence type="ECO:0000256" key="6">
    <source>
        <dbReference type="ARBA" id="ARBA00022679"/>
    </source>
</evidence>
<dbReference type="PRINTS" id="PR00344">
    <property type="entry name" value="BCTRLSENSOR"/>
</dbReference>
<dbReference type="SMART" id="SM00387">
    <property type="entry name" value="HATPase_c"/>
    <property type="match status" value="1"/>
</dbReference>
<evidence type="ECO:0000313" key="15">
    <source>
        <dbReference type="EMBL" id="GAK37691.1"/>
    </source>
</evidence>
<dbReference type="eggNOG" id="COG2205">
    <property type="taxonomic scope" value="Bacteria"/>
</dbReference>
<protein>
    <recommendedName>
        <fullName evidence="3">histidine kinase</fullName>
        <ecNumber evidence="3">2.7.13.3</ecNumber>
    </recommendedName>
</protein>
<keyword evidence="12" id="KW-0175">Coiled coil</keyword>
<dbReference type="FunFam" id="1.10.287.130:FF:000120">
    <property type="entry name" value="RteA, two-component system histidine kinase, with response regulator receiver domain"/>
    <property type="match status" value="1"/>
</dbReference>
<organism evidence="15 16">
    <name type="scientific">Bacteroides graminisolvens DSM 19988 = JCM 15093</name>
    <dbReference type="NCBI Taxonomy" id="1121097"/>
    <lineage>
        <taxon>Bacteria</taxon>
        <taxon>Pseudomonadati</taxon>
        <taxon>Bacteroidota</taxon>
        <taxon>Bacteroidia</taxon>
        <taxon>Bacteroidales</taxon>
        <taxon>Bacteroidaceae</taxon>
        <taxon>Bacteroides</taxon>
    </lineage>
</organism>
<sequence>MKVAAGYLFLLAALFFSLLFIYNEMQSLVASDTEESSKTDSLLLLLREKDNNTIAMLQELSNANSSLLSTQDLERIISEQDRDINRQRVQHRVITKRDSVIRPVKKKGFFKRLAEAFVPSKDTAVVLNTSLEFRTDTVLQPYNAADSLHQKIRRISQIKQKARKAQAANNSLLQQTDSILSMRIDSLIKGLEQEVSERSLQQAQLGREVRQRSIQTIGFIALGAVLLSVIFLTLIWRDITRSNRYRKELEKANKRAGELLEAREKMMLTITHDFKAPLGSIMGYTDLLARLVADDRQAFYLENMKSSSEHLLKLVTDLLDFHRLDLNKTEVNNITFNPAHLFDEIKVSFTPLARAKQLQLICETDPALNGYFKGDPLRIRQIANNLLSNAVKFTASGSVTLHTDYQEGYLHLTVTDTGKGMEEADKQRIFQEFTRLPGAQGEEGFGLGLSIVHKLVHLLKGNIEVESQPGQGSSFRVTLPLPMVDKGDKEDALSEGPREPQWATPTVPGTNLRVLLIDDDKIQLNLTASMLEATAYRLPVASSWKNSRTNCAKTHSMCC</sequence>
<dbReference type="InterPro" id="IPR003661">
    <property type="entry name" value="HisK_dim/P_dom"/>
</dbReference>
<dbReference type="EMBL" id="BAJS01000026">
    <property type="protein sequence ID" value="GAK37691.1"/>
    <property type="molecule type" value="Genomic_DNA"/>
</dbReference>
<dbReference type="InterPro" id="IPR005467">
    <property type="entry name" value="His_kinase_dom"/>
</dbReference>
<gene>
    <name evidence="15" type="ORF">JCM15093_2959</name>
</gene>
<name>A0A069D5W4_9BACE</name>
<dbReference type="Pfam" id="PF00512">
    <property type="entry name" value="HisKA"/>
    <property type="match status" value="1"/>
</dbReference>
<keyword evidence="10" id="KW-0902">Two-component regulatory system</keyword>
<evidence type="ECO:0000256" key="3">
    <source>
        <dbReference type="ARBA" id="ARBA00012438"/>
    </source>
</evidence>
<dbReference type="STRING" id="1121097.GCA_000428125_02952"/>
<comment type="subcellular location">
    <subcellularLocation>
        <location evidence="2">Cell membrane</location>
    </subcellularLocation>
</comment>
<evidence type="ECO:0000313" key="16">
    <source>
        <dbReference type="Proteomes" id="UP000027601"/>
    </source>
</evidence>
<keyword evidence="7" id="KW-0547">Nucleotide-binding</keyword>
<evidence type="ECO:0000256" key="11">
    <source>
        <dbReference type="ARBA" id="ARBA00023136"/>
    </source>
</evidence>
<feature type="coiled-coil region" evidence="12">
    <location>
        <begin position="148"/>
        <end position="175"/>
    </location>
</feature>
<evidence type="ECO:0000256" key="8">
    <source>
        <dbReference type="ARBA" id="ARBA00022777"/>
    </source>
</evidence>
<dbReference type="GO" id="GO:0005886">
    <property type="term" value="C:plasma membrane"/>
    <property type="evidence" value="ECO:0007669"/>
    <property type="project" value="UniProtKB-SubCell"/>
</dbReference>
<dbReference type="GO" id="GO:0009927">
    <property type="term" value="F:histidine phosphotransfer kinase activity"/>
    <property type="evidence" value="ECO:0007669"/>
    <property type="project" value="TreeGrafter"/>
</dbReference>
<evidence type="ECO:0000256" key="2">
    <source>
        <dbReference type="ARBA" id="ARBA00004236"/>
    </source>
</evidence>
<comment type="caution">
    <text evidence="15">The sequence shown here is derived from an EMBL/GenBank/DDBJ whole genome shotgun (WGS) entry which is preliminary data.</text>
</comment>
<dbReference type="Gene3D" id="3.30.565.10">
    <property type="entry name" value="Histidine kinase-like ATPase, C-terminal domain"/>
    <property type="match status" value="1"/>
</dbReference>
<comment type="catalytic activity">
    <reaction evidence="1">
        <text>ATP + protein L-histidine = ADP + protein N-phospho-L-histidine.</text>
        <dbReference type="EC" id="2.7.13.3"/>
    </reaction>
</comment>
<dbReference type="PANTHER" id="PTHR43047">
    <property type="entry name" value="TWO-COMPONENT HISTIDINE PROTEIN KINASE"/>
    <property type="match status" value="1"/>
</dbReference>
<keyword evidence="13" id="KW-1133">Transmembrane helix</keyword>
<evidence type="ECO:0000256" key="9">
    <source>
        <dbReference type="ARBA" id="ARBA00022840"/>
    </source>
</evidence>
<evidence type="ECO:0000256" key="13">
    <source>
        <dbReference type="SAM" id="Phobius"/>
    </source>
</evidence>
<reference evidence="15 16" key="1">
    <citation type="journal article" date="2015" name="Microbes Environ.">
        <title>Distribution and evolution of nitrogen fixation genes in the phylum bacteroidetes.</title>
        <authorList>
            <person name="Inoue J."/>
            <person name="Oshima K."/>
            <person name="Suda W."/>
            <person name="Sakamoto M."/>
            <person name="Iino T."/>
            <person name="Noda S."/>
            <person name="Hongoh Y."/>
            <person name="Hattori M."/>
            <person name="Ohkuma M."/>
        </authorList>
    </citation>
    <scope>NUCLEOTIDE SEQUENCE [LARGE SCALE GENOMIC DNA]</scope>
    <source>
        <strain evidence="15 16">JCM 15093</strain>
    </source>
</reference>
<keyword evidence="8 15" id="KW-0418">Kinase</keyword>
<evidence type="ECO:0000256" key="5">
    <source>
        <dbReference type="ARBA" id="ARBA00022553"/>
    </source>
</evidence>
<proteinExistence type="predicted"/>
<dbReference type="InterPro" id="IPR004358">
    <property type="entry name" value="Sig_transdc_His_kin-like_C"/>
</dbReference>
<evidence type="ECO:0000256" key="12">
    <source>
        <dbReference type="SAM" id="Coils"/>
    </source>
</evidence>
<dbReference type="AlphaFoldDB" id="A0A069D5W4"/>
<keyword evidence="4" id="KW-1003">Cell membrane</keyword>